<feature type="non-terminal residue" evidence="1">
    <location>
        <position position="1"/>
    </location>
</feature>
<dbReference type="EMBL" id="CAJVQC010127600">
    <property type="protein sequence ID" value="CAG8840736.1"/>
    <property type="molecule type" value="Genomic_DNA"/>
</dbReference>
<keyword evidence="2" id="KW-1185">Reference proteome</keyword>
<evidence type="ECO:0000313" key="1">
    <source>
        <dbReference type="EMBL" id="CAG8840736.1"/>
    </source>
</evidence>
<feature type="non-terminal residue" evidence="1">
    <location>
        <position position="87"/>
    </location>
</feature>
<reference evidence="1" key="1">
    <citation type="submission" date="2021-06" db="EMBL/GenBank/DDBJ databases">
        <authorList>
            <person name="Kallberg Y."/>
            <person name="Tangrot J."/>
            <person name="Rosling A."/>
        </authorList>
    </citation>
    <scope>NUCLEOTIDE SEQUENCE</scope>
    <source>
        <strain evidence="1">MA461A</strain>
    </source>
</reference>
<protein>
    <submittedName>
        <fullName evidence="1">29887_t:CDS:1</fullName>
    </submittedName>
</protein>
<comment type="caution">
    <text evidence="1">The sequence shown here is derived from an EMBL/GenBank/DDBJ whole genome shotgun (WGS) entry which is preliminary data.</text>
</comment>
<name>A0ACA9SIA2_9GLOM</name>
<evidence type="ECO:0000313" key="2">
    <source>
        <dbReference type="Proteomes" id="UP000789920"/>
    </source>
</evidence>
<sequence length="87" mass="10452">DDSKMRESLLQKEIEGQKEKFEENEKQENPDPKEIFAIREKYRPLTSLFQNKTGFQEDKIERKINSASGKKLVRKLRRKNDLETRIK</sequence>
<organism evidence="1 2">
    <name type="scientific">Racocetra persica</name>
    <dbReference type="NCBI Taxonomy" id="160502"/>
    <lineage>
        <taxon>Eukaryota</taxon>
        <taxon>Fungi</taxon>
        <taxon>Fungi incertae sedis</taxon>
        <taxon>Mucoromycota</taxon>
        <taxon>Glomeromycotina</taxon>
        <taxon>Glomeromycetes</taxon>
        <taxon>Diversisporales</taxon>
        <taxon>Gigasporaceae</taxon>
        <taxon>Racocetra</taxon>
    </lineage>
</organism>
<accession>A0ACA9SIA2</accession>
<proteinExistence type="predicted"/>
<gene>
    <name evidence="1" type="ORF">RPERSI_LOCUS31552</name>
</gene>
<dbReference type="Proteomes" id="UP000789920">
    <property type="component" value="Unassembled WGS sequence"/>
</dbReference>